<protein>
    <submittedName>
        <fullName evidence="2">Lactoylglutathione lyase related protein</fullName>
    </submittedName>
</protein>
<dbReference type="eggNOG" id="COG0346">
    <property type="taxonomic scope" value="Bacteria"/>
</dbReference>
<dbReference type="InterPro" id="IPR029068">
    <property type="entry name" value="Glyas_Bleomycin-R_OHBP_Dase"/>
</dbReference>
<dbReference type="Gene3D" id="3.10.180.10">
    <property type="entry name" value="2,3-Dihydroxybiphenyl 1,2-Dioxygenase, domain 1"/>
    <property type="match status" value="1"/>
</dbReference>
<dbReference type="CDD" id="cd06587">
    <property type="entry name" value="VOC"/>
    <property type="match status" value="1"/>
</dbReference>
<accession>Q1J3T5</accession>
<feature type="domain" description="VOC" evidence="1">
    <location>
        <begin position="2"/>
        <end position="116"/>
    </location>
</feature>
<gene>
    <name evidence="2" type="ordered locus">Dgeo_2415</name>
</gene>
<keyword evidence="3" id="KW-1185">Reference proteome</keyword>
<dbReference type="PROSITE" id="PS51819">
    <property type="entry name" value="VOC"/>
    <property type="match status" value="1"/>
</dbReference>
<sequence length="216" mass="23595">MKIQALTLQAGDLNAQRALYAEVLGFPVLFATVEAVTFQIGHTRLTFQQDGNFQGPYHFAFNVPENRFAQARAWLEDRVPLLADPAGETSFHSESWNADMVYFRDTDGNIAEFIARHTLPAAPGDSFGAADVLGVSELGLPVARVPEAVQDLQKRFGLPVYGKASETFTPLGDEEGLLIVVPVGRGWFPVGTPAQALPFELHAVTERGPFTLQEQP</sequence>
<dbReference type="RefSeq" id="WP_011525641.1">
    <property type="nucleotide sequence ID" value="NC_008010.2"/>
</dbReference>
<dbReference type="AlphaFoldDB" id="Q1J3T5"/>
<dbReference type="HOGENOM" id="CLU_105391_0_0_0"/>
<evidence type="ECO:0000259" key="1">
    <source>
        <dbReference type="PROSITE" id="PS51819"/>
    </source>
</evidence>
<keyword evidence="2" id="KW-0456">Lyase</keyword>
<reference evidence="2" key="1">
    <citation type="submission" date="2006-04" db="EMBL/GenBank/DDBJ databases">
        <title>Complete sequence of plasmid1 pDGEO01 of Deinococcus geothermalis DSM 11300.</title>
        <authorList>
            <consortium name="US DOE Joint Genome Institute"/>
            <person name="Copeland A."/>
            <person name="Lucas S."/>
            <person name="Lapidus A."/>
            <person name="Barry K."/>
            <person name="Detter J.C."/>
            <person name="Glavina del Rio T."/>
            <person name="Hammon N."/>
            <person name="Israni S."/>
            <person name="Dalin E."/>
            <person name="Tice H."/>
            <person name="Pitluck S."/>
            <person name="Brettin T."/>
            <person name="Bruce D."/>
            <person name="Han C."/>
            <person name="Tapia R."/>
            <person name="Saunders E."/>
            <person name="Gilna P."/>
            <person name="Schmutz J."/>
            <person name="Larimer F."/>
            <person name="Land M."/>
            <person name="Hauser L."/>
            <person name="Kyrpides N."/>
            <person name="Kim E."/>
            <person name="Daly M.J."/>
            <person name="Fredrickson J.K."/>
            <person name="Makarova K.S."/>
            <person name="Gaidamakova E.K."/>
            <person name="Zhai M."/>
            <person name="Richardson P."/>
        </authorList>
    </citation>
    <scope>NUCLEOTIDE SEQUENCE</scope>
    <source>
        <strain evidence="2">DSM 11300</strain>
        <plasmid evidence="2">pDGEO01</plasmid>
    </source>
</reference>
<evidence type="ECO:0000313" key="2">
    <source>
        <dbReference type="EMBL" id="ABF43849.1"/>
    </source>
</evidence>
<dbReference type="KEGG" id="dge:Dgeo_2415"/>
<dbReference type="SUPFAM" id="SSF54593">
    <property type="entry name" value="Glyoxalase/Bleomycin resistance protein/Dihydroxybiphenyl dioxygenase"/>
    <property type="match status" value="1"/>
</dbReference>
<dbReference type="Proteomes" id="UP000002431">
    <property type="component" value="Plasmid pDGEO01"/>
</dbReference>
<organism evidence="2 3">
    <name type="scientific">Deinococcus geothermalis (strain DSM 11300 / CIP 105573 / AG-3a)</name>
    <dbReference type="NCBI Taxonomy" id="319795"/>
    <lineage>
        <taxon>Bacteria</taxon>
        <taxon>Thermotogati</taxon>
        <taxon>Deinococcota</taxon>
        <taxon>Deinococci</taxon>
        <taxon>Deinococcales</taxon>
        <taxon>Deinococcaceae</taxon>
        <taxon>Deinococcus</taxon>
    </lineage>
</organism>
<name>Q1J3T5_DEIGD</name>
<dbReference type="InterPro" id="IPR037523">
    <property type="entry name" value="VOC_core"/>
</dbReference>
<keyword evidence="2" id="KW-0614">Plasmid</keyword>
<dbReference type="EMBL" id="CP000358">
    <property type="protein sequence ID" value="ABF43849.1"/>
    <property type="molecule type" value="Genomic_DNA"/>
</dbReference>
<dbReference type="GO" id="GO:0016829">
    <property type="term" value="F:lyase activity"/>
    <property type="evidence" value="ECO:0007669"/>
    <property type="project" value="UniProtKB-KW"/>
</dbReference>
<evidence type="ECO:0000313" key="3">
    <source>
        <dbReference type="Proteomes" id="UP000002431"/>
    </source>
</evidence>
<proteinExistence type="predicted"/>
<geneLocation type="plasmid" evidence="2 3">
    <name>pDGEO01</name>
</geneLocation>